<keyword evidence="1" id="KW-0547">Nucleotide-binding</keyword>
<evidence type="ECO:0000256" key="3">
    <source>
        <dbReference type="SAM" id="MobiDB-lite"/>
    </source>
</evidence>
<keyword evidence="6" id="KW-1185">Reference proteome</keyword>
<dbReference type="InterPro" id="IPR011990">
    <property type="entry name" value="TPR-like_helical_dom_sf"/>
</dbReference>
<organism evidence="5 6">
    <name type="scientific">Bradyrhizobium japonicum</name>
    <dbReference type="NCBI Taxonomy" id="375"/>
    <lineage>
        <taxon>Bacteria</taxon>
        <taxon>Pseudomonadati</taxon>
        <taxon>Pseudomonadota</taxon>
        <taxon>Alphaproteobacteria</taxon>
        <taxon>Hyphomicrobiales</taxon>
        <taxon>Nitrobacteraceae</taxon>
        <taxon>Bradyrhizobium</taxon>
    </lineage>
</organism>
<dbReference type="CDD" id="cd06170">
    <property type="entry name" value="LuxR_C_like"/>
    <property type="match status" value="1"/>
</dbReference>
<gene>
    <name evidence="5" type="ORF">ABIF63_004178</name>
</gene>
<dbReference type="Gene3D" id="1.25.40.10">
    <property type="entry name" value="Tetratricopeptide repeat domain"/>
    <property type="match status" value="1"/>
</dbReference>
<dbReference type="GO" id="GO:0003677">
    <property type="term" value="F:DNA binding"/>
    <property type="evidence" value="ECO:0007669"/>
    <property type="project" value="UniProtKB-KW"/>
</dbReference>
<dbReference type="InterPro" id="IPR016032">
    <property type="entry name" value="Sig_transdc_resp-reg_C-effctor"/>
</dbReference>
<dbReference type="Proteomes" id="UP001549291">
    <property type="component" value="Unassembled WGS sequence"/>
</dbReference>
<reference evidence="5 6" key="1">
    <citation type="submission" date="2024-06" db="EMBL/GenBank/DDBJ databases">
        <title>Genomic Encyclopedia of Type Strains, Phase V (KMG-V): Genome sequencing to study the core and pangenomes of soil and plant-associated prokaryotes.</title>
        <authorList>
            <person name="Whitman W."/>
        </authorList>
    </citation>
    <scope>NUCLEOTIDE SEQUENCE [LARGE SCALE GENOMIC DNA]</scope>
    <source>
        <strain evidence="5 6">USDA 160</strain>
    </source>
</reference>
<dbReference type="EMBL" id="JBEPTQ010000002">
    <property type="protein sequence ID" value="MET4720072.1"/>
    <property type="molecule type" value="Genomic_DNA"/>
</dbReference>
<dbReference type="PANTHER" id="PTHR16305:SF35">
    <property type="entry name" value="TRANSCRIPTIONAL ACTIVATOR DOMAIN"/>
    <property type="match status" value="1"/>
</dbReference>
<dbReference type="SUPFAM" id="SSF48452">
    <property type="entry name" value="TPR-like"/>
    <property type="match status" value="1"/>
</dbReference>
<feature type="domain" description="HTH luxR-type" evidence="4">
    <location>
        <begin position="866"/>
        <end position="931"/>
    </location>
</feature>
<keyword evidence="2" id="KW-0067">ATP-binding</keyword>
<evidence type="ECO:0000259" key="4">
    <source>
        <dbReference type="PROSITE" id="PS50043"/>
    </source>
</evidence>
<comment type="caution">
    <text evidence="5">The sequence shown here is derived from an EMBL/GenBank/DDBJ whole genome shotgun (WGS) entry which is preliminary data.</text>
</comment>
<dbReference type="Pfam" id="PF00196">
    <property type="entry name" value="GerE"/>
    <property type="match status" value="1"/>
</dbReference>
<evidence type="ECO:0000313" key="5">
    <source>
        <dbReference type="EMBL" id="MET4720072.1"/>
    </source>
</evidence>
<accession>A0ABV2RUU2</accession>
<dbReference type="SMART" id="SM00421">
    <property type="entry name" value="HTH_LUXR"/>
    <property type="match status" value="1"/>
</dbReference>
<evidence type="ECO:0000256" key="2">
    <source>
        <dbReference type="ARBA" id="ARBA00022840"/>
    </source>
</evidence>
<protein>
    <submittedName>
        <fullName evidence="5">DNA-binding CsgD family transcriptional regulator/tetratricopeptide (TPR) repeat protein</fullName>
    </submittedName>
</protein>
<dbReference type="InterPro" id="IPR027417">
    <property type="entry name" value="P-loop_NTPase"/>
</dbReference>
<dbReference type="PROSITE" id="PS00622">
    <property type="entry name" value="HTH_LUXR_1"/>
    <property type="match status" value="1"/>
</dbReference>
<evidence type="ECO:0000256" key="1">
    <source>
        <dbReference type="ARBA" id="ARBA00022741"/>
    </source>
</evidence>
<dbReference type="Gene3D" id="3.40.50.300">
    <property type="entry name" value="P-loop containing nucleotide triphosphate hydrolases"/>
    <property type="match status" value="1"/>
</dbReference>
<feature type="compositionally biased region" description="Basic residues" evidence="3">
    <location>
        <begin position="1"/>
        <end position="16"/>
    </location>
</feature>
<name>A0ABV2RUU2_BRAJP</name>
<dbReference type="InterPro" id="IPR036388">
    <property type="entry name" value="WH-like_DNA-bd_sf"/>
</dbReference>
<proteinExistence type="predicted"/>
<dbReference type="PROSITE" id="PS50043">
    <property type="entry name" value="HTH_LUXR_2"/>
    <property type="match status" value="1"/>
</dbReference>
<dbReference type="Gene3D" id="1.10.10.10">
    <property type="entry name" value="Winged helix-like DNA-binding domain superfamily/Winged helix DNA-binding domain"/>
    <property type="match status" value="1"/>
</dbReference>
<dbReference type="Pfam" id="PF13191">
    <property type="entry name" value="AAA_16"/>
    <property type="match status" value="1"/>
</dbReference>
<sequence length="935" mass="101020">MTRRAKKIASSPKRRSGAAPASLSLQGRAQDIALIDHLIERIDQGGSTLVISGEPGIGKSALLDVARHRASERGFTVLGMTGVLAEVHLPFAALEQALRPLMKGAEGLVPRQRSALLAAFGMQDDTGAPDIFLVALATLSLLSERATRKPLLLVADDAQWLDQATYEVLAFISRRLSSDPIVLVVAMRDDFKGSLGDASTQRLRLSGLDAADAEHLLDANAPGLPAELRNRFLKEASGNPLALVELPRGERAAGDTPWLPLTDRLERAFSNRLSDLPTIARLLLFVTAENDGTSLHEILSAAEAVLGERVGIDAMAPAVAAKLIEINGTEVRFRHPLVRSAMHQAADPATRQRIHAALAAVIHDQLDRQLWHRAAATIGPDDELAGEYDLMATRALRRGAVAMAIEVLESAARLSSTAKARGDRLLRAAELAADLGQPELMERLLRQADIDEANQLALVRIAWCREISQPPAANHPAKILALIGFAAKAHAAGAIDLAGNLLWRAAQRCWWSSASDELCKKVYDAATRLELPDTDPRLIAISAYVEPLRRGADVYLKLQGLAGTAPSDPTIARILGSTANVIGTFDIGVNFLAESSAVLRMQGRLSDLARVLFAQGWAEMEVGDWRGAMREAEESARLAEETGGLPWIAAATILKARLAGMQGNLEQSEAYAAQAEALALSIGASFLLAMLQIARGVSAIGAGRHWEAFEHLRRLFTPADPAFNFGLQFFGLADFVEAAVSSGNADEASRVLDEIERASAPTPVPWVGTMLQYGKAFLAAPDDAEQFFLQGLGLQGPGPAAKKWPFLRARFLLAYGGWLRRQRRSANARAPLREARDMFDALGASPWSDRAREELRASGETSRRRTEQVWDTLTPQELHIAQLAAEGLSNKEIGARLYLSHRTVGYHLHRIFSKAGITSRSGLRPVLASISRPAD</sequence>
<dbReference type="SUPFAM" id="SSF46894">
    <property type="entry name" value="C-terminal effector domain of the bipartite response regulators"/>
    <property type="match status" value="1"/>
</dbReference>
<dbReference type="PANTHER" id="PTHR16305">
    <property type="entry name" value="TESTICULAR SOLUBLE ADENYLYL CYCLASE"/>
    <property type="match status" value="1"/>
</dbReference>
<keyword evidence="5" id="KW-0238">DNA-binding</keyword>
<feature type="region of interest" description="Disordered" evidence="3">
    <location>
        <begin position="1"/>
        <end position="23"/>
    </location>
</feature>
<dbReference type="SUPFAM" id="SSF52540">
    <property type="entry name" value="P-loop containing nucleoside triphosphate hydrolases"/>
    <property type="match status" value="1"/>
</dbReference>
<evidence type="ECO:0000313" key="6">
    <source>
        <dbReference type="Proteomes" id="UP001549291"/>
    </source>
</evidence>
<dbReference type="InterPro" id="IPR000792">
    <property type="entry name" value="Tscrpt_reg_LuxR_C"/>
</dbReference>
<dbReference type="InterPro" id="IPR041664">
    <property type="entry name" value="AAA_16"/>
</dbReference>
<dbReference type="PRINTS" id="PR00038">
    <property type="entry name" value="HTHLUXR"/>
</dbReference>